<evidence type="ECO:0000313" key="5">
    <source>
        <dbReference type="EMBL" id="GAA4295492.1"/>
    </source>
</evidence>
<gene>
    <name evidence="5" type="ORF">GCM10023183_01440</name>
</gene>
<dbReference type="CDD" id="cd22308">
    <property type="entry name" value="Af1548-like"/>
    <property type="match status" value="1"/>
</dbReference>
<name>A0ABP8F5A5_9BACT</name>
<dbReference type="Gene3D" id="3.40.1350.10">
    <property type="match status" value="1"/>
</dbReference>
<evidence type="ECO:0000259" key="4">
    <source>
        <dbReference type="PROSITE" id="PS51161"/>
    </source>
</evidence>
<feature type="domain" description="ATP-cone" evidence="4">
    <location>
        <begin position="29"/>
        <end position="110"/>
    </location>
</feature>
<dbReference type="InterPro" id="IPR007560">
    <property type="entry name" value="Restrct_endonuc_IV_Mrr"/>
</dbReference>
<reference evidence="6" key="1">
    <citation type="journal article" date="2019" name="Int. J. Syst. Evol. Microbiol.">
        <title>The Global Catalogue of Microorganisms (GCM) 10K type strain sequencing project: providing services to taxonomists for standard genome sequencing and annotation.</title>
        <authorList>
            <consortium name="The Broad Institute Genomics Platform"/>
            <consortium name="The Broad Institute Genome Sequencing Center for Infectious Disease"/>
            <person name="Wu L."/>
            <person name="Ma J."/>
        </authorList>
    </citation>
    <scope>NUCLEOTIDE SEQUENCE [LARGE SCALE GENOMIC DNA]</scope>
    <source>
        <strain evidence="6">JCM 17917</strain>
    </source>
</reference>
<comment type="caution">
    <text evidence="5">The sequence shown here is derived from an EMBL/GenBank/DDBJ whole genome shotgun (WGS) entry which is preliminary data.</text>
</comment>
<sequence>MKAATYVFSCVNAYAFFDATAMKKNRQDIYITKSSGETAPFSYQKLKRSLAAAGATEPVIEDIIAEVENDLYQGISTKLIYKKAFALLKRRPGALAARYKLKAAIMELGPAGFAFEHFVGAILKSKGYQVVVSRVMQGHCVTHEVDVIATKGQEQIFVECKFHNLPNYQCDVKIPLYIHARFRDIKAHLLKKAANHEMSYQGWIVTNTRFTLDAVAYGTCAGMHLIGWNYPEGGGLKELVEQSGIHPITSLTSLTRAEKQHLLESKVVLCKQLSQAPALLDDMGIGADRLKRILREAHDLCDQ</sequence>
<dbReference type="Pfam" id="PF04471">
    <property type="entry name" value="Mrr_cat"/>
    <property type="match status" value="1"/>
</dbReference>
<organism evidence="5 6">
    <name type="scientific">Nibribacter koreensis</name>
    <dbReference type="NCBI Taxonomy" id="1084519"/>
    <lineage>
        <taxon>Bacteria</taxon>
        <taxon>Pseudomonadati</taxon>
        <taxon>Bacteroidota</taxon>
        <taxon>Cytophagia</taxon>
        <taxon>Cytophagales</taxon>
        <taxon>Hymenobacteraceae</taxon>
        <taxon>Nibribacter</taxon>
    </lineage>
</organism>
<keyword evidence="1 3" id="KW-0547">Nucleotide-binding</keyword>
<dbReference type="EMBL" id="BAABGX010000001">
    <property type="protein sequence ID" value="GAA4295492.1"/>
    <property type="molecule type" value="Genomic_DNA"/>
</dbReference>
<proteinExistence type="predicted"/>
<accession>A0ABP8F5A5</accession>
<evidence type="ECO:0000256" key="2">
    <source>
        <dbReference type="ARBA" id="ARBA00022840"/>
    </source>
</evidence>
<dbReference type="Proteomes" id="UP001501844">
    <property type="component" value="Unassembled WGS sequence"/>
</dbReference>
<dbReference type="InterPro" id="IPR005144">
    <property type="entry name" value="ATP-cone_dom"/>
</dbReference>
<keyword evidence="6" id="KW-1185">Reference proteome</keyword>
<dbReference type="PROSITE" id="PS51161">
    <property type="entry name" value="ATP_CONE"/>
    <property type="match status" value="1"/>
</dbReference>
<dbReference type="SUPFAM" id="SSF52980">
    <property type="entry name" value="Restriction endonuclease-like"/>
    <property type="match status" value="1"/>
</dbReference>
<dbReference type="Pfam" id="PF03477">
    <property type="entry name" value="ATP-cone"/>
    <property type="match status" value="1"/>
</dbReference>
<protein>
    <recommendedName>
        <fullName evidence="4">ATP-cone domain-containing protein</fullName>
    </recommendedName>
</protein>
<dbReference type="InterPro" id="IPR011335">
    <property type="entry name" value="Restrct_endonuc-II-like"/>
</dbReference>
<evidence type="ECO:0000256" key="3">
    <source>
        <dbReference type="PROSITE-ProRule" id="PRU00492"/>
    </source>
</evidence>
<dbReference type="InterPro" id="IPR011856">
    <property type="entry name" value="tRNA_endonuc-like_dom_sf"/>
</dbReference>
<evidence type="ECO:0000313" key="6">
    <source>
        <dbReference type="Proteomes" id="UP001501844"/>
    </source>
</evidence>
<evidence type="ECO:0000256" key="1">
    <source>
        <dbReference type="ARBA" id="ARBA00022741"/>
    </source>
</evidence>
<keyword evidence="2 3" id="KW-0067">ATP-binding</keyword>